<evidence type="ECO:0000313" key="3">
    <source>
        <dbReference type="Proteomes" id="UP000326354"/>
    </source>
</evidence>
<accession>A0A5S9IT28</accession>
<dbReference type="EMBL" id="AP019860">
    <property type="protein sequence ID" value="BBM87040.1"/>
    <property type="molecule type" value="Genomic_DNA"/>
</dbReference>
<keyword evidence="3" id="KW-1185">Reference proteome</keyword>
<dbReference type="KEGG" id="uam:UABAM_05442"/>
<gene>
    <name evidence="2" type="ORF">UABAM_05442</name>
</gene>
<dbReference type="InterPro" id="IPR032531">
    <property type="entry name" value="DUF4956"/>
</dbReference>
<keyword evidence="1" id="KW-1133">Transmembrane helix</keyword>
<keyword evidence="1" id="KW-0472">Membrane</keyword>
<protein>
    <submittedName>
        <fullName evidence="2">DUF4956 domain-containing protein</fullName>
    </submittedName>
</protein>
<name>A0A5S9IT28_UABAM</name>
<reference evidence="2 3" key="1">
    <citation type="submission" date="2019-08" db="EMBL/GenBank/DDBJ databases">
        <title>Complete genome sequence of Candidatus Uab amorphum.</title>
        <authorList>
            <person name="Shiratori T."/>
            <person name="Suzuki S."/>
            <person name="Kakizawa Y."/>
            <person name="Ishida K."/>
        </authorList>
    </citation>
    <scope>NUCLEOTIDE SEQUENCE [LARGE SCALE GENOMIC DNA]</scope>
    <source>
        <strain evidence="2 3">SRT547</strain>
    </source>
</reference>
<evidence type="ECO:0000313" key="2">
    <source>
        <dbReference type="EMBL" id="BBM87040.1"/>
    </source>
</evidence>
<sequence>MFILDIFSLPQKIDFSINSLMISLALGALLSWGLKIHYQRWGSSLSNRVAFSKVFVFITLTTTLIISIVKSSLALSLGLVGALSIVRFRTPVKEPEELAYLFMCIAVGLGLGANQWLATVVASCMIMAITTFSQRQKNDEQSLFLALDWKKSQEVYLNELQNVMSNLMIECDLRRFDSHGECEEVVYYVNIKDSEILLKFIDKLKMDFPNIGISFLDKTKIPGI</sequence>
<keyword evidence="1" id="KW-0812">Transmembrane</keyword>
<dbReference type="Pfam" id="PF16316">
    <property type="entry name" value="DUF4956"/>
    <property type="match status" value="1"/>
</dbReference>
<organism evidence="2 3">
    <name type="scientific">Uabimicrobium amorphum</name>
    <dbReference type="NCBI Taxonomy" id="2596890"/>
    <lineage>
        <taxon>Bacteria</taxon>
        <taxon>Pseudomonadati</taxon>
        <taxon>Planctomycetota</taxon>
        <taxon>Candidatus Uabimicrobiia</taxon>
        <taxon>Candidatus Uabimicrobiales</taxon>
        <taxon>Candidatus Uabimicrobiaceae</taxon>
        <taxon>Candidatus Uabimicrobium</taxon>
    </lineage>
</organism>
<feature type="transmembrane region" description="Helical" evidence="1">
    <location>
        <begin position="98"/>
        <end position="129"/>
    </location>
</feature>
<feature type="transmembrane region" description="Helical" evidence="1">
    <location>
        <begin position="54"/>
        <end position="86"/>
    </location>
</feature>
<dbReference type="OrthoDB" id="5464825at2"/>
<dbReference type="Proteomes" id="UP000326354">
    <property type="component" value="Chromosome"/>
</dbReference>
<proteinExistence type="predicted"/>
<evidence type="ECO:0000256" key="1">
    <source>
        <dbReference type="SAM" id="Phobius"/>
    </source>
</evidence>
<dbReference type="RefSeq" id="WP_151971074.1">
    <property type="nucleotide sequence ID" value="NZ_AP019860.1"/>
</dbReference>
<dbReference type="AlphaFoldDB" id="A0A5S9IT28"/>
<feature type="transmembrane region" description="Helical" evidence="1">
    <location>
        <begin position="15"/>
        <end position="34"/>
    </location>
</feature>